<name>A0A8S1EYS3_9PELO</name>
<proteinExistence type="predicted"/>
<evidence type="ECO:0000313" key="2">
    <source>
        <dbReference type="EMBL" id="CAB3403259.1"/>
    </source>
</evidence>
<protein>
    <submittedName>
        <fullName evidence="2">Uncharacterized protein</fullName>
    </submittedName>
</protein>
<sequence length="70" mass="8065">MAPTRRLILLLLFFACIITDSLAQSEPAKDKKQGRKMSDVGPSFMRKRTHPMIFYRPRQPTTILALLFLS</sequence>
<reference evidence="2 3" key="1">
    <citation type="submission" date="2020-04" db="EMBL/GenBank/DDBJ databases">
        <authorList>
            <person name="Laetsch R D."/>
            <person name="Stevens L."/>
            <person name="Kumar S."/>
            <person name="Blaxter L. M."/>
        </authorList>
    </citation>
    <scope>NUCLEOTIDE SEQUENCE [LARGE SCALE GENOMIC DNA]</scope>
</reference>
<dbReference type="AlphaFoldDB" id="A0A8S1EYS3"/>
<comment type="caution">
    <text evidence="2">The sequence shown here is derived from an EMBL/GenBank/DDBJ whole genome shotgun (WGS) entry which is preliminary data.</text>
</comment>
<feature type="chain" id="PRO_5035819676" evidence="1">
    <location>
        <begin position="24"/>
        <end position="70"/>
    </location>
</feature>
<dbReference type="Proteomes" id="UP000494206">
    <property type="component" value="Unassembled WGS sequence"/>
</dbReference>
<feature type="signal peptide" evidence="1">
    <location>
        <begin position="1"/>
        <end position="23"/>
    </location>
</feature>
<dbReference type="OrthoDB" id="5782585at2759"/>
<dbReference type="EMBL" id="CADEPM010000003">
    <property type="protein sequence ID" value="CAB3403259.1"/>
    <property type="molecule type" value="Genomic_DNA"/>
</dbReference>
<keyword evidence="3" id="KW-1185">Reference proteome</keyword>
<keyword evidence="1" id="KW-0732">Signal</keyword>
<accession>A0A8S1EYS3</accession>
<gene>
    <name evidence="2" type="ORF">CBOVIS_LOCUS5760</name>
</gene>
<evidence type="ECO:0000256" key="1">
    <source>
        <dbReference type="SAM" id="SignalP"/>
    </source>
</evidence>
<evidence type="ECO:0000313" key="3">
    <source>
        <dbReference type="Proteomes" id="UP000494206"/>
    </source>
</evidence>
<organism evidence="2 3">
    <name type="scientific">Caenorhabditis bovis</name>
    <dbReference type="NCBI Taxonomy" id="2654633"/>
    <lineage>
        <taxon>Eukaryota</taxon>
        <taxon>Metazoa</taxon>
        <taxon>Ecdysozoa</taxon>
        <taxon>Nematoda</taxon>
        <taxon>Chromadorea</taxon>
        <taxon>Rhabditida</taxon>
        <taxon>Rhabditina</taxon>
        <taxon>Rhabditomorpha</taxon>
        <taxon>Rhabditoidea</taxon>
        <taxon>Rhabditidae</taxon>
        <taxon>Peloderinae</taxon>
        <taxon>Caenorhabditis</taxon>
    </lineage>
</organism>